<protein>
    <submittedName>
        <fullName evidence="1">Uncharacterized protein</fullName>
    </submittedName>
</protein>
<reference evidence="1" key="1">
    <citation type="submission" date="2023-06" db="EMBL/GenBank/DDBJ databases">
        <authorList>
            <consortium name="Lawrence Berkeley National Laboratory"/>
            <person name="Ahrendt S."/>
            <person name="Sahu N."/>
            <person name="Indic B."/>
            <person name="Wong-Bajracharya J."/>
            <person name="Merenyi Z."/>
            <person name="Ke H.-M."/>
            <person name="Monk M."/>
            <person name="Kocsube S."/>
            <person name="Drula E."/>
            <person name="Lipzen A."/>
            <person name="Balint B."/>
            <person name="Henrissat B."/>
            <person name="Andreopoulos B."/>
            <person name="Martin F.M."/>
            <person name="Harder C.B."/>
            <person name="Rigling D."/>
            <person name="Ford K.L."/>
            <person name="Foster G.D."/>
            <person name="Pangilinan J."/>
            <person name="Papanicolaou A."/>
            <person name="Barry K."/>
            <person name="LaButti K."/>
            <person name="Viragh M."/>
            <person name="Koriabine M."/>
            <person name="Yan M."/>
            <person name="Riley R."/>
            <person name="Champramary S."/>
            <person name="Plett K.L."/>
            <person name="Tsai I.J."/>
            <person name="Slot J."/>
            <person name="Sipos G."/>
            <person name="Plett J."/>
            <person name="Nagy L.G."/>
            <person name="Grigoriev I.V."/>
        </authorList>
    </citation>
    <scope>NUCLEOTIDE SEQUENCE</scope>
    <source>
        <strain evidence="1">CCBAS 213</strain>
    </source>
</reference>
<dbReference type="AlphaFoldDB" id="A0AA39MIY8"/>
<gene>
    <name evidence="1" type="ORF">EV420DRAFT_1652713</name>
</gene>
<comment type="caution">
    <text evidence="1">The sequence shown here is derived from an EMBL/GenBank/DDBJ whole genome shotgun (WGS) entry which is preliminary data.</text>
</comment>
<dbReference type="GeneID" id="85362233"/>
<dbReference type="RefSeq" id="XP_060322189.1">
    <property type="nucleotide sequence ID" value="XM_060478685.1"/>
</dbReference>
<evidence type="ECO:0000313" key="2">
    <source>
        <dbReference type="Proteomes" id="UP001175211"/>
    </source>
</evidence>
<accession>A0AA39MIY8</accession>
<evidence type="ECO:0000313" key="1">
    <source>
        <dbReference type="EMBL" id="KAK0436082.1"/>
    </source>
</evidence>
<proteinExistence type="predicted"/>
<dbReference type="Proteomes" id="UP001175211">
    <property type="component" value="Unassembled WGS sequence"/>
</dbReference>
<sequence length="318" mass="34840">MLSPSVRYGPFNADIYSTRIAPINCSNIVECVPWGRNPRDPPPDPSLLPKCGPARSPHVQPCIAASFLIVVMDGQWHQTERGTSRLWCRTLCIHSWGLMLQETVFVGECSKTLKTCSSTWVRFTTESDTGSRSVLHPFLSNLRLIGTSQALASVRSYPMGSPLRSQSQEPPITVSVSSAVASLSSSVANGYVIDDLVAEMLVNRPRIPPLWPTHLDSFRDSLDHRDLYVRSLVLVVPGNIHLIPGSAPPTMDWVVPRSCPAWRVVTEAVGGDENARMQVNTTVLESSEMASLVSLCDSMLITMDSNFRLRNGCHGAVA</sequence>
<keyword evidence="2" id="KW-1185">Reference proteome</keyword>
<name>A0AA39MIY8_ARMTA</name>
<dbReference type="EMBL" id="JAUEPS010000132">
    <property type="protein sequence ID" value="KAK0436082.1"/>
    <property type="molecule type" value="Genomic_DNA"/>
</dbReference>
<organism evidence="1 2">
    <name type="scientific">Armillaria tabescens</name>
    <name type="common">Ringless honey mushroom</name>
    <name type="synonym">Agaricus tabescens</name>
    <dbReference type="NCBI Taxonomy" id="1929756"/>
    <lineage>
        <taxon>Eukaryota</taxon>
        <taxon>Fungi</taxon>
        <taxon>Dikarya</taxon>
        <taxon>Basidiomycota</taxon>
        <taxon>Agaricomycotina</taxon>
        <taxon>Agaricomycetes</taxon>
        <taxon>Agaricomycetidae</taxon>
        <taxon>Agaricales</taxon>
        <taxon>Marasmiineae</taxon>
        <taxon>Physalacriaceae</taxon>
        <taxon>Desarmillaria</taxon>
    </lineage>
</organism>